<dbReference type="EMBL" id="CP139472">
    <property type="protein sequence ID" value="WPU49004.1"/>
    <property type="molecule type" value="Genomic_DNA"/>
</dbReference>
<dbReference type="Proteomes" id="UP000008707">
    <property type="component" value="Chromosome"/>
</dbReference>
<reference evidence="1" key="2">
    <citation type="submission" date="2010-05" db="EMBL/GenBank/DDBJ databases">
        <title>Revision and reannotation of the Halomonas elongata DSM 2581(T) genome.</title>
        <authorList>
            <person name="Pfeiffer F."/>
            <person name="Bagyan I."/>
            <person name="Alfaro-Espinoza G."/>
            <person name="Zamora-Lagos M.A."/>
            <person name="Habermann B."/>
            <person name="Oesterhelt D."/>
            <person name="Kunte H.J."/>
        </authorList>
    </citation>
    <scope>NUCLEOTIDE SEQUENCE</scope>
    <source>
        <strain evidence="1">Type strain: DSM 2581</strain>
    </source>
</reference>
<gene>
    <name evidence="1" type="ORF">HELO_2941F</name>
    <name evidence="2" type="ORF">SR933_08925</name>
</gene>
<keyword evidence="4" id="KW-1185">Reference proteome</keyword>
<dbReference type="RefSeq" id="WP_041602086.1">
    <property type="nucleotide sequence ID" value="NC_014532.2"/>
</dbReference>
<evidence type="ECO:0000313" key="1">
    <source>
        <dbReference type="EMBL" id="SJK83823.1"/>
    </source>
</evidence>
<reference evidence="3" key="3">
    <citation type="journal article" date="2011" name="Environ. Microbiol.">
        <title>A blueprint of ectoine metabolism from the genome of the industrial producer Halomonas elongata DSM 2581(T).</title>
        <authorList>
            <person name="Schwibbert K."/>
            <person name="Marin-Sanguino A."/>
            <person name="Bagyan I."/>
            <person name="Heidrich G."/>
            <person name="Lentzen G."/>
            <person name="Seitz H."/>
            <person name="Rampp M."/>
            <person name="Schuster S.C."/>
            <person name="Klenk H.P."/>
            <person name="Pfeiffer F."/>
            <person name="Oesterhelt D."/>
            <person name="Kunte H.J."/>
        </authorList>
    </citation>
    <scope>NUCLEOTIDE SEQUENCE [LARGE SCALE GENOMIC DNA]</scope>
    <source>
        <strain evidence="3">ATCC 33173 / DSM 2581 / NBRC 15536 / NCIMB 2198 / 1H9</strain>
    </source>
</reference>
<evidence type="ECO:0000313" key="2">
    <source>
        <dbReference type="EMBL" id="WPU49004.1"/>
    </source>
</evidence>
<organism evidence="1 3">
    <name type="scientific">Halomonas elongata (strain ATCC 33173 / DSM 2581 / NBRC 15536 / NCIMB 2198 / 1H9)</name>
    <dbReference type="NCBI Taxonomy" id="768066"/>
    <lineage>
        <taxon>Bacteria</taxon>
        <taxon>Pseudomonadati</taxon>
        <taxon>Pseudomonadota</taxon>
        <taxon>Gammaproteobacteria</taxon>
        <taxon>Oceanospirillales</taxon>
        <taxon>Halomonadaceae</taxon>
        <taxon>Halomonas</taxon>
    </lineage>
</organism>
<dbReference type="Proteomes" id="UP001322512">
    <property type="component" value="Chromosome"/>
</dbReference>
<proteinExistence type="predicted"/>
<evidence type="ECO:0000313" key="3">
    <source>
        <dbReference type="Proteomes" id="UP000008707"/>
    </source>
</evidence>
<reference evidence="1" key="1">
    <citation type="journal article" date="2010" name="Environ. Microbiol.">
        <title>A blueprint of ectoine metabolism from the genome of the industrial producer Halomonas elongata DSM 2581(T).</title>
        <authorList>
            <person name="Schwibbert K."/>
            <person name="Marin-Sanguino A."/>
            <person name="Bagyan I."/>
            <person name="Heidrich G."/>
            <person name="Lentzen G."/>
            <person name="Seitz H."/>
            <person name="Rampp M."/>
            <person name="Schuster S.C."/>
            <person name="Klenk H.P."/>
            <person name="Pfeiffer F."/>
            <person name="Oesterhelt D."/>
            <person name="Kunte H.J."/>
        </authorList>
    </citation>
    <scope>NUCLEOTIDE SEQUENCE</scope>
    <source>
        <strain evidence="1">Type strain: DSM 2581</strain>
    </source>
</reference>
<dbReference type="GeneID" id="91010296"/>
<reference evidence="2 4" key="4">
    <citation type="submission" date="2023-11" db="EMBL/GenBank/DDBJ databases">
        <title>MicrobeMod: A computational toolkit for identifying prokaryotic methylation and restriction-modification with nanopore sequencing.</title>
        <authorList>
            <person name="Crits-Christoph A."/>
            <person name="Kang S.C."/>
            <person name="Lee H."/>
            <person name="Ostrov N."/>
        </authorList>
    </citation>
    <scope>NUCLEOTIDE SEQUENCE [LARGE SCALE GENOMIC DNA]</scope>
    <source>
        <strain evidence="2 4">ATCC 33173</strain>
    </source>
</reference>
<dbReference type="AlphaFoldDB" id="A0A1R4A4D0"/>
<name>A0A1R4A4D0_HALED</name>
<evidence type="ECO:0008006" key="5">
    <source>
        <dbReference type="Google" id="ProtNLM"/>
    </source>
</evidence>
<evidence type="ECO:0000313" key="4">
    <source>
        <dbReference type="Proteomes" id="UP001322512"/>
    </source>
</evidence>
<dbReference type="OrthoDB" id="6629869at2"/>
<accession>A0A1R4A4D0</accession>
<dbReference type="EMBL" id="FN869568">
    <property type="protein sequence ID" value="SJK83823.1"/>
    <property type="molecule type" value="Genomic_DNA"/>
</dbReference>
<sequence length="210" mass="23916">MKLSPVQVSSYFIQKLGSMKIFIELSERQWREESSSYERSLVNEHESLSWDRYGYRNDLAANINQEFPQYQRQSQLIMIVSLFEDYLNQLCVSFKAENTLDVALTDIKGSGIDRAKTYLKKAVGIPFPLDGDSWKKIVEAQLIRNIVAHNAGHLDEVKHAKHLKVVRASDNLDAEVFARLHLIIEEGYLLSLVSAMERYAAALHKVSASG</sequence>
<protein>
    <recommendedName>
        <fullName evidence="5">RiboL-PSP-HEPN domain-containing protein</fullName>
    </recommendedName>
</protein>
<dbReference type="KEGG" id="hel:HELO_2941F"/>